<dbReference type="Proteomes" id="UP000499080">
    <property type="component" value="Unassembled WGS sequence"/>
</dbReference>
<gene>
    <name evidence="1" type="ORF">AVEN_200704_1</name>
</gene>
<proteinExistence type="predicted"/>
<sequence length="115" mass="13222">MCIYVLLSSHEPLNPETSPILNGRSGLAVRFQFRGRRAPDSKHRFSRRSDVYDDVKIRSGQMSSRLCGVEAWRGCQLRCHPCHLTTVQNDKVRPNNTHISSELDANVTKLNFRHF</sequence>
<dbReference type="AlphaFoldDB" id="A0A4Y2IMZ9"/>
<comment type="caution">
    <text evidence="1">The sequence shown here is derived from an EMBL/GenBank/DDBJ whole genome shotgun (WGS) entry which is preliminary data.</text>
</comment>
<evidence type="ECO:0000313" key="2">
    <source>
        <dbReference type="Proteomes" id="UP000499080"/>
    </source>
</evidence>
<name>A0A4Y2IMZ9_ARAVE</name>
<reference evidence="1 2" key="1">
    <citation type="journal article" date="2019" name="Sci. Rep.">
        <title>Orb-weaving spider Araneus ventricosus genome elucidates the spidroin gene catalogue.</title>
        <authorList>
            <person name="Kono N."/>
            <person name="Nakamura H."/>
            <person name="Ohtoshi R."/>
            <person name="Moran D.A.P."/>
            <person name="Shinohara A."/>
            <person name="Yoshida Y."/>
            <person name="Fujiwara M."/>
            <person name="Mori M."/>
            <person name="Tomita M."/>
            <person name="Arakawa K."/>
        </authorList>
    </citation>
    <scope>NUCLEOTIDE SEQUENCE [LARGE SCALE GENOMIC DNA]</scope>
</reference>
<accession>A0A4Y2IMZ9</accession>
<evidence type="ECO:0000313" key="1">
    <source>
        <dbReference type="EMBL" id="GBM78569.1"/>
    </source>
</evidence>
<protein>
    <submittedName>
        <fullName evidence="1">Uncharacterized protein</fullName>
    </submittedName>
</protein>
<keyword evidence="2" id="KW-1185">Reference proteome</keyword>
<dbReference type="EMBL" id="BGPR01002762">
    <property type="protein sequence ID" value="GBM78569.1"/>
    <property type="molecule type" value="Genomic_DNA"/>
</dbReference>
<organism evidence="1 2">
    <name type="scientific">Araneus ventricosus</name>
    <name type="common">Orbweaver spider</name>
    <name type="synonym">Epeira ventricosa</name>
    <dbReference type="NCBI Taxonomy" id="182803"/>
    <lineage>
        <taxon>Eukaryota</taxon>
        <taxon>Metazoa</taxon>
        <taxon>Ecdysozoa</taxon>
        <taxon>Arthropoda</taxon>
        <taxon>Chelicerata</taxon>
        <taxon>Arachnida</taxon>
        <taxon>Araneae</taxon>
        <taxon>Araneomorphae</taxon>
        <taxon>Entelegynae</taxon>
        <taxon>Araneoidea</taxon>
        <taxon>Araneidae</taxon>
        <taxon>Araneus</taxon>
    </lineage>
</organism>